<dbReference type="AlphaFoldDB" id="A0A4U0PHG2"/>
<accession>A0A4U0PHG2</accession>
<proteinExistence type="predicted"/>
<organism evidence="1 2">
    <name type="scientific">Sphingobacterium olei</name>
    <dbReference type="NCBI Taxonomy" id="2571155"/>
    <lineage>
        <taxon>Bacteria</taxon>
        <taxon>Pseudomonadati</taxon>
        <taxon>Bacteroidota</taxon>
        <taxon>Sphingobacteriia</taxon>
        <taxon>Sphingobacteriales</taxon>
        <taxon>Sphingobacteriaceae</taxon>
        <taxon>Sphingobacterium</taxon>
    </lineage>
</organism>
<sequence>MSKTRIFALIIIVVMLAAILTNPKEEEFYLAVKEKATTLVEKELNYEHQDALNLGMTLFGNRIVDEFVTNNVRIKNYYLFSVVSLKWQGEETPIGGGAFKNIWFSSKIDEKSEEIVGILKRL</sequence>
<name>A0A4U0PHG2_9SPHI</name>
<evidence type="ECO:0000313" key="1">
    <source>
        <dbReference type="EMBL" id="TJZ62284.1"/>
    </source>
</evidence>
<protein>
    <submittedName>
        <fullName evidence="1">DUF4359 domain-containing protein</fullName>
    </submittedName>
</protein>
<dbReference type="OrthoDB" id="997828at2"/>
<gene>
    <name evidence="1" type="ORF">FAZ15_07200</name>
</gene>
<comment type="caution">
    <text evidence="1">The sequence shown here is derived from an EMBL/GenBank/DDBJ whole genome shotgun (WGS) entry which is preliminary data.</text>
</comment>
<evidence type="ECO:0000313" key="2">
    <source>
        <dbReference type="Proteomes" id="UP000306808"/>
    </source>
</evidence>
<dbReference type="EMBL" id="SUME01000002">
    <property type="protein sequence ID" value="TJZ62284.1"/>
    <property type="molecule type" value="Genomic_DNA"/>
</dbReference>
<dbReference type="RefSeq" id="WP_136900621.1">
    <property type="nucleotide sequence ID" value="NZ_SUME01000002.1"/>
</dbReference>
<keyword evidence="2" id="KW-1185">Reference proteome</keyword>
<reference evidence="1 2" key="1">
    <citation type="submission" date="2019-04" db="EMBL/GenBank/DDBJ databases">
        <title>Sphingobacterium olei sp. nov., isolated from oil-contaminated soil.</title>
        <authorList>
            <person name="Liu B."/>
        </authorList>
    </citation>
    <scope>NUCLEOTIDE SEQUENCE [LARGE SCALE GENOMIC DNA]</scope>
    <source>
        <strain evidence="1 2">HAL-9</strain>
    </source>
</reference>
<dbReference type="Proteomes" id="UP000306808">
    <property type="component" value="Unassembled WGS sequence"/>
</dbReference>